<accession>A0A076F178</accession>
<proteinExistence type="inferred from homology"/>
<name>A0A076F178_RHOOP</name>
<dbReference type="CDD" id="cd13600">
    <property type="entry name" value="PBP2_lipoprotein_like_1"/>
    <property type="match status" value="1"/>
</dbReference>
<comment type="similarity">
    <text evidence="2">Belongs to the NlpA lipoprotein family.</text>
</comment>
<evidence type="ECO:0000256" key="2">
    <source>
        <dbReference type="ARBA" id="ARBA00008973"/>
    </source>
</evidence>
<reference evidence="9 10" key="1">
    <citation type="submission" date="2014-07" db="EMBL/GenBank/DDBJ databases">
        <title>Genome Sequence of Rhodococcus opacus Strain R7, a Biodegrader of Mono- and Polycyclic Aromatic Hydrocarbons.</title>
        <authorList>
            <person name="Di Gennaro P."/>
            <person name="Zampolli J."/>
            <person name="Presti I."/>
            <person name="Cappelletti M."/>
            <person name="D'Ursi P."/>
            <person name="Orro A."/>
            <person name="Mezzelani A."/>
            <person name="Milanesi L."/>
        </authorList>
    </citation>
    <scope>NUCLEOTIDE SEQUENCE [LARGE SCALE GENOMIC DNA]</scope>
    <source>
        <strain evidence="9 10">R7</strain>
    </source>
</reference>
<dbReference type="Pfam" id="PF03180">
    <property type="entry name" value="Lipoprotein_9"/>
    <property type="match status" value="1"/>
</dbReference>
<dbReference type="eggNOG" id="COG1464">
    <property type="taxonomic scope" value="Bacteria"/>
</dbReference>
<sequence length="308" mass="33421">MTTRPRSVTRARAVAAGGLTATLLLLLTACGAGGGNDRTEGDGPQTTFKIGYTAGSILDEKLAKEVAKLAPDHGITVEPVQIEDSKLKNLAVSQGDIDANHSQHQEWMRVQNEDGNLGLYAAGDWYVLKFSGYSEKYGKLEDLPKGAKVAIPDDPSNQAQALQTLQDLGQLTLKDGVDPSRVTIRDVKDNPKSFEFTEAALAQLPRTLPDVDLALGWRSNFDLADVPDDKIVFNAPAYELYWIEVVINEKNKDNPDFAPLLDTYHDPRIGQLIDSDPFFSRVAQSIESARATDRSQTNVDGAAAKPAG</sequence>
<dbReference type="Proteomes" id="UP000028488">
    <property type="component" value="Chromosome"/>
</dbReference>
<evidence type="ECO:0000256" key="6">
    <source>
        <dbReference type="ARBA" id="ARBA00023288"/>
    </source>
</evidence>
<keyword evidence="6" id="KW-0449">Lipoprotein</keyword>
<dbReference type="RefSeq" id="WP_128641701.1">
    <property type="nucleotide sequence ID" value="NZ_CP008947.1"/>
</dbReference>
<dbReference type="SUPFAM" id="SSF53850">
    <property type="entry name" value="Periplasmic binding protein-like II"/>
    <property type="match status" value="1"/>
</dbReference>
<dbReference type="EMBL" id="CP008947">
    <property type="protein sequence ID" value="AII09434.1"/>
    <property type="molecule type" value="Genomic_DNA"/>
</dbReference>
<keyword evidence="3 8" id="KW-0732">Signal</keyword>
<evidence type="ECO:0000313" key="10">
    <source>
        <dbReference type="Proteomes" id="UP000028488"/>
    </source>
</evidence>
<feature type="chain" id="PRO_5039581809" evidence="8">
    <location>
        <begin position="35"/>
        <end position="308"/>
    </location>
</feature>
<protein>
    <submittedName>
        <fullName evidence="9">Methionine-binding protein</fullName>
    </submittedName>
</protein>
<dbReference type="PANTHER" id="PTHR30429">
    <property type="entry name" value="D-METHIONINE-BINDING LIPOPROTEIN METQ"/>
    <property type="match status" value="1"/>
</dbReference>
<keyword evidence="4" id="KW-0472">Membrane</keyword>
<feature type="signal peptide" evidence="8">
    <location>
        <begin position="1"/>
        <end position="34"/>
    </location>
</feature>
<organism evidence="9 10">
    <name type="scientific">Rhodococcus opacus</name>
    <name type="common">Nocardia opaca</name>
    <dbReference type="NCBI Taxonomy" id="37919"/>
    <lineage>
        <taxon>Bacteria</taxon>
        <taxon>Bacillati</taxon>
        <taxon>Actinomycetota</taxon>
        <taxon>Actinomycetes</taxon>
        <taxon>Mycobacteriales</taxon>
        <taxon>Nocardiaceae</taxon>
        <taxon>Rhodococcus</taxon>
    </lineage>
</organism>
<dbReference type="PANTHER" id="PTHR30429:SF1">
    <property type="entry name" value="D-METHIONINE-BINDING LIPOPROTEIN METQ-RELATED"/>
    <property type="match status" value="1"/>
</dbReference>
<dbReference type="AlphaFoldDB" id="A0A076F178"/>
<evidence type="ECO:0000313" key="9">
    <source>
        <dbReference type="EMBL" id="AII09434.1"/>
    </source>
</evidence>
<gene>
    <name evidence="9" type="ORF">EP51_34255</name>
</gene>
<dbReference type="InterPro" id="IPR004872">
    <property type="entry name" value="Lipoprotein_NlpA"/>
</dbReference>
<keyword evidence="5" id="KW-0564">Palmitate</keyword>
<dbReference type="Gene3D" id="3.40.190.10">
    <property type="entry name" value="Periplasmic binding protein-like II"/>
    <property type="match status" value="2"/>
</dbReference>
<evidence type="ECO:0000256" key="7">
    <source>
        <dbReference type="SAM" id="MobiDB-lite"/>
    </source>
</evidence>
<evidence type="ECO:0000256" key="3">
    <source>
        <dbReference type="ARBA" id="ARBA00022729"/>
    </source>
</evidence>
<evidence type="ECO:0000256" key="1">
    <source>
        <dbReference type="ARBA" id="ARBA00004635"/>
    </source>
</evidence>
<evidence type="ECO:0000256" key="4">
    <source>
        <dbReference type="ARBA" id="ARBA00023136"/>
    </source>
</evidence>
<dbReference type="PROSITE" id="PS51257">
    <property type="entry name" value="PROKAR_LIPOPROTEIN"/>
    <property type="match status" value="1"/>
</dbReference>
<comment type="subcellular location">
    <subcellularLocation>
        <location evidence="1">Membrane</location>
        <topology evidence="1">Lipid-anchor</topology>
    </subcellularLocation>
</comment>
<evidence type="ECO:0000256" key="5">
    <source>
        <dbReference type="ARBA" id="ARBA00023139"/>
    </source>
</evidence>
<feature type="region of interest" description="Disordered" evidence="7">
    <location>
        <begin position="288"/>
        <end position="308"/>
    </location>
</feature>
<evidence type="ECO:0000256" key="8">
    <source>
        <dbReference type="SAM" id="SignalP"/>
    </source>
</evidence>
<dbReference type="GO" id="GO:0016020">
    <property type="term" value="C:membrane"/>
    <property type="evidence" value="ECO:0007669"/>
    <property type="project" value="UniProtKB-SubCell"/>
</dbReference>